<evidence type="ECO:0000256" key="2">
    <source>
        <dbReference type="PROSITE-ProRule" id="PRU00335"/>
    </source>
</evidence>
<dbReference type="Pfam" id="PF00440">
    <property type="entry name" value="TetR_N"/>
    <property type="match status" value="1"/>
</dbReference>
<dbReference type="PROSITE" id="PS50977">
    <property type="entry name" value="HTH_TETR_2"/>
    <property type="match status" value="1"/>
</dbReference>
<evidence type="ECO:0000259" key="3">
    <source>
        <dbReference type="PROSITE" id="PS50977"/>
    </source>
</evidence>
<reference evidence="4 5" key="1">
    <citation type="journal article" date="2014" name="Int. J. Syst. Evol. Microbiol.">
        <title>Listeria floridensis sp. nov., Listeria aquatica sp. nov., Listeria cornellensis sp. nov., Listeria riparia sp. nov. and Listeria grandensis sp. nov., from agricultural and natural environments.</title>
        <authorList>
            <person name="den Bakker H.C."/>
            <person name="Warchocki S."/>
            <person name="Wright E.M."/>
            <person name="Allred A.F."/>
            <person name="Ahlstrom C."/>
            <person name="Manuel C.S."/>
            <person name="Stasiewicz M.J."/>
            <person name="Burrell A."/>
            <person name="Roof S."/>
            <person name="Strawn L."/>
            <person name="Fortes E.D."/>
            <person name="Nightingale K.K."/>
            <person name="Kephart D."/>
            <person name="Wiedmann M."/>
        </authorList>
    </citation>
    <scope>NUCLEOTIDE SEQUENCE [LARGE SCALE GENOMIC DNA]</scope>
    <source>
        <strain evidence="4 5">FSL S10-1188</strain>
    </source>
</reference>
<dbReference type="RefSeq" id="WP_241462997.1">
    <property type="nucleotide sequence ID" value="NZ_AOCG01000001.1"/>
</dbReference>
<dbReference type="PATRIC" id="fig|1265818.5.peg.160"/>
<gene>
    <name evidence="4" type="ORF">MAQA_00810</name>
</gene>
<accession>W7BB22</accession>
<dbReference type="AlphaFoldDB" id="W7BB22"/>
<dbReference type="PANTHER" id="PTHR43479">
    <property type="entry name" value="ACREF/ENVCD OPERON REPRESSOR-RELATED"/>
    <property type="match status" value="1"/>
</dbReference>
<dbReference type="InterPro" id="IPR039532">
    <property type="entry name" value="TetR_C_Firmicutes"/>
</dbReference>
<keyword evidence="5" id="KW-1185">Reference proteome</keyword>
<feature type="DNA-binding region" description="H-T-H motif" evidence="2">
    <location>
        <begin position="37"/>
        <end position="56"/>
    </location>
</feature>
<keyword evidence="1 2" id="KW-0238">DNA-binding</keyword>
<dbReference type="SUPFAM" id="SSF46689">
    <property type="entry name" value="Homeodomain-like"/>
    <property type="match status" value="1"/>
</dbReference>
<organism evidence="4 5">
    <name type="scientific">Listeria aquatica FSL S10-1188</name>
    <dbReference type="NCBI Taxonomy" id="1265818"/>
    <lineage>
        <taxon>Bacteria</taxon>
        <taxon>Bacillati</taxon>
        <taxon>Bacillota</taxon>
        <taxon>Bacilli</taxon>
        <taxon>Bacillales</taxon>
        <taxon>Listeriaceae</taxon>
        <taxon>Listeria</taxon>
    </lineage>
</organism>
<evidence type="ECO:0000313" key="4">
    <source>
        <dbReference type="EMBL" id="EUJ21885.1"/>
    </source>
</evidence>
<name>W7BB22_9LIST</name>
<dbReference type="Gene3D" id="1.10.357.10">
    <property type="entry name" value="Tetracycline Repressor, domain 2"/>
    <property type="match status" value="1"/>
</dbReference>
<dbReference type="GO" id="GO:0003677">
    <property type="term" value="F:DNA binding"/>
    <property type="evidence" value="ECO:0007669"/>
    <property type="project" value="UniProtKB-UniRule"/>
</dbReference>
<dbReference type="EMBL" id="AOCG01000001">
    <property type="protein sequence ID" value="EUJ21885.1"/>
    <property type="molecule type" value="Genomic_DNA"/>
</dbReference>
<dbReference type="STRING" id="1265818.MAQA_00810"/>
<dbReference type="InterPro" id="IPR009057">
    <property type="entry name" value="Homeodomain-like_sf"/>
</dbReference>
<protein>
    <submittedName>
        <fullName evidence="4">TetR family transcriptional regulator</fullName>
    </submittedName>
</protein>
<evidence type="ECO:0000313" key="5">
    <source>
        <dbReference type="Proteomes" id="UP000019246"/>
    </source>
</evidence>
<feature type="domain" description="HTH tetR-type" evidence="3">
    <location>
        <begin position="14"/>
        <end position="74"/>
    </location>
</feature>
<dbReference type="Pfam" id="PF14278">
    <property type="entry name" value="TetR_C_8"/>
    <property type="match status" value="1"/>
</dbReference>
<dbReference type="InterPro" id="IPR001647">
    <property type="entry name" value="HTH_TetR"/>
</dbReference>
<dbReference type="Proteomes" id="UP000019246">
    <property type="component" value="Unassembled WGS sequence"/>
</dbReference>
<evidence type="ECO:0000256" key="1">
    <source>
        <dbReference type="ARBA" id="ARBA00023125"/>
    </source>
</evidence>
<comment type="caution">
    <text evidence="4">The sequence shown here is derived from an EMBL/GenBank/DDBJ whole genome shotgun (WGS) entry which is preliminary data.</text>
</comment>
<sequence>MKGAKIHVRSPYTKKPKKAFHTAFLQLLENKTPAQITVSDLVRKADVNRSTFYRHYQEIQDLLDELIHFVLQDLRTAYDDPYQKETDFSLSRLRPEMIKIFEHVYKNRDFYRQVIHAKISPGFQNQICEVIKELALRDALHSHYPTGNANLELLASYQAHAIFGMIVYWAETDFQFSPHYMSEQLYFILNLTRK</sequence>
<dbReference type="PANTHER" id="PTHR43479:SF7">
    <property type="entry name" value="TETR-FAMILY TRANSCRIPTIONAL REGULATOR"/>
    <property type="match status" value="1"/>
</dbReference>
<proteinExistence type="predicted"/>
<dbReference type="InterPro" id="IPR050624">
    <property type="entry name" value="HTH-type_Tx_Regulator"/>
</dbReference>